<evidence type="ECO:0000256" key="2">
    <source>
        <dbReference type="SAM" id="Phobius"/>
    </source>
</evidence>
<protein>
    <submittedName>
        <fullName evidence="3">Catalase-peroxidase</fullName>
    </submittedName>
</protein>
<feature type="transmembrane region" description="Helical" evidence="2">
    <location>
        <begin position="81"/>
        <end position="98"/>
    </location>
</feature>
<feature type="region of interest" description="Disordered" evidence="1">
    <location>
        <begin position="101"/>
        <end position="133"/>
    </location>
</feature>
<feature type="non-terminal residue" evidence="3">
    <location>
        <position position="1"/>
    </location>
</feature>
<sequence>RQFEYNSATQRNSVILSLKKSKMSKFFLLFLLLTVISCGLVLARPQAPSSATSSPRQFEYNSATQRNSVILSLKKSKMSKFFLLFLLLTVISCGLVLARPQAPSSATSSPSTGSTPNGGANTQTIRGAPCRGPPAVGQYKFNGFLAANKKK</sequence>
<dbReference type="EMBL" id="GBXI01009797">
    <property type="protein sequence ID" value="JAD04495.1"/>
    <property type="molecule type" value="Transcribed_RNA"/>
</dbReference>
<dbReference type="AlphaFoldDB" id="A0A0A1X141"/>
<keyword evidence="2" id="KW-0812">Transmembrane</keyword>
<keyword evidence="2" id="KW-1133">Transmembrane helix</keyword>
<keyword evidence="3" id="KW-0575">Peroxidase</keyword>
<accession>A0A0A1X141</accession>
<reference evidence="3" key="2">
    <citation type="journal article" date="2015" name="Gigascience">
        <title>Reconstructing a comprehensive transcriptome assembly of a white-pupal translocated strain of the pest fruit fly Bactrocera cucurbitae.</title>
        <authorList>
            <person name="Sim S.B."/>
            <person name="Calla B."/>
            <person name="Hall B."/>
            <person name="DeRego T."/>
            <person name="Geib S.M."/>
        </authorList>
    </citation>
    <scope>NUCLEOTIDE SEQUENCE</scope>
</reference>
<feature type="compositionally biased region" description="Low complexity" evidence="1">
    <location>
        <begin position="102"/>
        <end position="120"/>
    </location>
</feature>
<reference evidence="3" key="1">
    <citation type="submission" date="2014-11" db="EMBL/GenBank/DDBJ databases">
        <authorList>
            <person name="Geib S."/>
        </authorList>
    </citation>
    <scope>NUCLEOTIDE SEQUENCE</scope>
</reference>
<evidence type="ECO:0000256" key="1">
    <source>
        <dbReference type="SAM" id="MobiDB-lite"/>
    </source>
</evidence>
<name>A0A0A1X141_ZEUCU</name>
<evidence type="ECO:0000313" key="3">
    <source>
        <dbReference type="EMBL" id="JAD04495.1"/>
    </source>
</evidence>
<proteinExistence type="predicted"/>
<organism evidence="3">
    <name type="scientific">Zeugodacus cucurbitae</name>
    <name type="common">Melon fruit fly</name>
    <name type="synonym">Bactrocera cucurbitae</name>
    <dbReference type="NCBI Taxonomy" id="28588"/>
    <lineage>
        <taxon>Eukaryota</taxon>
        <taxon>Metazoa</taxon>
        <taxon>Ecdysozoa</taxon>
        <taxon>Arthropoda</taxon>
        <taxon>Hexapoda</taxon>
        <taxon>Insecta</taxon>
        <taxon>Pterygota</taxon>
        <taxon>Neoptera</taxon>
        <taxon>Endopterygota</taxon>
        <taxon>Diptera</taxon>
        <taxon>Brachycera</taxon>
        <taxon>Muscomorpha</taxon>
        <taxon>Tephritoidea</taxon>
        <taxon>Tephritidae</taxon>
        <taxon>Zeugodacus</taxon>
        <taxon>Zeugodacus</taxon>
    </lineage>
</organism>
<keyword evidence="2" id="KW-0472">Membrane</keyword>
<keyword evidence="3" id="KW-0560">Oxidoreductase</keyword>
<gene>
    <name evidence="3" type="primary">katG</name>
    <name evidence="3" type="ORF">g.3070</name>
</gene>
<dbReference type="GO" id="GO:0004601">
    <property type="term" value="F:peroxidase activity"/>
    <property type="evidence" value="ECO:0007669"/>
    <property type="project" value="UniProtKB-KW"/>
</dbReference>